<dbReference type="SUPFAM" id="SSF81383">
    <property type="entry name" value="F-box domain"/>
    <property type="match status" value="1"/>
</dbReference>
<keyword evidence="3" id="KW-1185">Reference proteome</keyword>
<dbReference type="InterPro" id="IPR032675">
    <property type="entry name" value="LRR_dom_sf"/>
</dbReference>
<evidence type="ECO:0000259" key="1">
    <source>
        <dbReference type="PROSITE" id="PS50181"/>
    </source>
</evidence>
<reference evidence="3" key="1">
    <citation type="journal article" date="2017" name="bioRxiv">
        <title>Comparative analysis of the genomes of Stylophora pistillata and Acropora digitifera provides evidence for extensive differences between species of corals.</title>
        <authorList>
            <person name="Voolstra C.R."/>
            <person name="Li Y."/>
            <person name="Liew Y.J."/>
            <person name="Baumgarten S."/>
            <person name="Zoccola D."/>
            <person name="Flot J.-F."/>
            <person name="Tambutte S."/>
            <person name="Allemand D."/>
            <person name="Aranda M."/>
        </authorList>
    </citation>
    <scope>NUCLEOTIDE SEQUENCE [LARGE SCALE GENOMIC DNA]</scope>
</reference>
<dbReference type="OrthoDB" id="3219396at2759"/>
<evidence type="ECO:0000313" key="3">
    <source>
        <dbReference type="Proteomes" id="UP000225706"/>
    </source>
</evidence>
<comment type="caution">
    <text evidence="2">The sequence shown here is derived from an EMBL/GenBank/DDBJ whole genome shotgun (WGS) entry which is preliminary data.</text>
</comment>
<dbReference type="InterPro" id="IPR036047">
    <property type="entry name" value="F-box-like_dom_sf"/>
</dbReference>
<feature type="domain" description="F-box" evidence="1">
    <location>
        <begin position="1"/>
        <end position="45"/>
    </location>
</feature>
<proteinExistence type="predicted"/>
<organism evidence="2 3">
    <name type="scientific">Stylophora pistillata</name>
    <name type="common">Smooth cauliflower coral</name>
    <dbReference type="NCBI Taxonomy" id="50429"/>
    <lineage>
        <taxon>Eukaryota</taxon>
        <taxon>Metazoa</taxon>
        <taxon>Cnidaria</taxon>
        <taxon>Anthozoa</taxon>
        <taxon>Hexacorallia</taxon>
        <taxon>Scleractinia</taxon>
        <taxon>Astrocoeniina</taxon>
        <taxon>Pocilloporidae</taxon>
        <taxon>Stylophora</taxon>
    </lineage>
</organism>
<dbReference type="Gene3D" id="3.80.10.10">
    <property type="entry name" value="Ribonuclease Inhibitor"/>
    <property type="match status" value="2"/>
</dbReference>
<dbReference type="GO" id="GO:0031398">
    <property type="term" value="P:positive regulation of protein ubiquitination"/>
    <property type="evidence" value="ECO:0007669"/>
    <property type="project" value="TreeGrafter"/>
</dbReference>
<dbReference type="AlphaFoldDB" id="A0A2B4RH17"/>
<dbReference type="PANTHER" id="PTHR20933">
    <property type="entry name" value="F-BOX ONLY PROTEIN 33"/>
    <property type="match status" value="1"/>
</dbReference>
<accession>A0A2B4RH17</accession>
<dbReference type="PROSITE" id="PS50181">
    <property type="entry name" value="FBOX"/>
    <property type="match status" value="1"/>
</dbReference>
<protein>
    <submittedName>
        <fullName evidence="2">F-box/LRR-repeat protein 2</fullName>
    </submittedName>
</protein>
<dbReference type="InterPro" id="IPR001810">
    <property type="entry name" value="F-box_dom"/>
</dbReference>
<dbReference type="Pfam" id="PF12937">
    <property type="entry name" value="F-box-like"/>
    <property type="match status" value="1"/>
</dbReference>
<name>A0A2B4RH17_STYPI</name>
<dbReference type="STRING" id="50429.A0A2B4RH17"/>
<dbReference type="EMBL" id="LSMT01000545">
    <property type="protein sequence ID" value="PFX16456.1"/>
    <property type="molecule type" value="Genomic_DNA"/>
</dbReference>
<gene>
    <name evidence="2" type="primary">FBXL2</name>
    <name evidence="2" type="ORF">AWC38_SpisGene19272</name>
</gene>
<sequence>MEKQIPDSVILEVFRYFTKRELGVLAQVCPRWRRIAYDRSLWCVVDMNDFWPAVDEETLLMLIRTRLSSVKALNLGGCTLTAKVAKELAKRCLQLRSLVFYGAEVESETGHEGIRDFPTGLELMDLRYSWGNFKFMRRLPRHFTQMRYVGLGMDSSESLVPDVFAKMRNLRILDCTDCETLTDDALLKVSMNCPHLESICLNECKNYRGKHLYRVLNNCKSVSTLLIRFTKITDEALMAVSWEKTVVKELDLTGCYFVTTTGLSNVISRLPDIRYFKMNQCGFRHILHLRIYQEVRPTLAYKCLETLDLRWNFLLSAECLEGVLRHSPSLRYLGVSHSPRIPPSVIAEMFKFVSKLRILEFGPLRKEALSESSLVPNLIKMCPLIEAVSLINFKLIDDCDADLVQELRDKCKHIREVKLCSPRIEHVAIGNSGETITVERLLIKMESLLPSPENTLGKVINKLHV</sequence>
<evidence type="ECO:0000313" key="2">
    <source>
        <dbReference type="EMBL" id="PFX16456.1"/>
    </source>
</evidence>
<dbReference type="SMART" id="SM00256">
    <property type="entry name" value="FBOX"/>
    <property type="match status" value="1"/>
</dbReference>
<dbReference type="Proteomes" id="UP000225706">
    <property type="component" value="Unassembled WGS sequence"/>
</dbReference>
<dbReference type="PANTHER" id="PTHR20933:SF4">
    <property type="entry name" value="F-BOX INVOLVED IN POLYQ PATHOGENESIS, ISOFORM A"/>
    <property type="match status" value="1"/>
</dbReference>
<dbReference type="Gene3D" id="1.20.1280.50">
    <property type="match status" value="1"/>
</dbReference>
<dbReference type="SUPFAM" id="SSF52047">
    <property type="entry name" value="RNI-like"/>
    <property type="match status" value="1"/>
</dbReference>